<dbReference type="InterPro" id="IPR036291">
    <property type="entry name" value="NAD(P)-bd_dom_sf"/>
</dbReference>
<dbReference type="HOGENOM" id="CLU_010194_2_10_11"/>
<proteinExistence type="inferred from homology"/>
<keyword evidence="5" id="KW-1185">Reference proteome</keyword>
<dbReference type="InterPro" id="IPR002347">
    <property type="entry name" value="SDR_fam"/>
</dbReference>
<dbReference type="SUPFAM" id="SSF51735">
    <property type="entry name" value="NAD(P)-binding Rossmann-fold domains"/>
    <property type="match status" value="1"/>
</dbReference>
<sequence>MEPVTLITGGSTGIGAATARALLKQGHRVAVTGRDAGKLAAFATTAGASERLLTITGDASEADDVAATVRHVLELWGQLDNVIANAGFSLPGNLETHAPEDMRAMILTNVLGPALLIQETLPHLRTSKGRIVIIGSVAGVRHTPGNLYSVTKWAAHALAENTRLLVGQDGVGVTVVAPGIVDTPFWHVRGGTPETAATMTAEQIADTIVFAINQPAGVDINHITVRPTGQVG</sequence>
<keyword evidence="3" id="KW-0560">Oxidoreductase</keyword>
<dbReference type="EMBL" id="CP009438">
    <property type="protein sequence ID" value="AIS02348.1"/>
    <property type="molecule type" value="Genomic_DNA"/>
</dbReference>
<protein>
    <submittedName>
        <fullName evidence="4">Short-chain dehydrogenase/reductase SDR</fullName>
    </submittedName>
</protein>
<reference evidence="5" key="1">
    <citation type="journal article" date="2015" name="J. Biotechnol.">
        <title>Complete genome sequence of the actinobacterium Streptomyces glaucescens GLA.O (DSM 40922) consisting of a linear chromosome and one linear plasmid.</title>
        <authorList>
            <person name="Ortseifen V."/>
            <person name="Winkler A."/>
            <person name="Albersmeier A."/>
            <person name="Wendler S."/>
            <person name="Puhler A."/>
            <person name="Kalinowski J."/>
            <person name="Ruckert C."/>
        </authorList>
    </citation>
    <scope>NUCLEOTIDE SEQUENCE [LARGE SCALE GENOMIC DNA]</scope>
    <source>
        <strain evidence="5">DSM 40922 / GLA O</strain>
    </source>
</reference>
<evidence type="ECO:0000256" key="3">
    <source>
        <dbReference type="ARBA" id="ARBA00023002"/>
    </source>
</evidence>
<evidence type="ECO:0000256" key="1">
    <source>
        <dbReference type="ARBA" id="ARBA00006484"/>
    </source>
</evidence>
<dbReference type="PRINTS" id="PR00081">
    <property type="entry name" value="GDHRDH"/>
</dbReference>
<organism evidence="4 5">
    <name type="scientific">Streptomyces glaucescens</name>
    <dbReference type="NCBI Taxonomy" id="1907"/>
    <lineage>
        <taxon>Bacteria</taxon>
        <taxon>Bacillati</taxon>
        <taxon>Actinomycetota</taxon>
        <taxon>Actinomycetes</taxon>
        <taxon>Kitasatosporales</taxon>
        <taxon>Streptomycetaceae</taxon>
        <taxon>Streptomyces</taxon>
    </lineage>
</organism>
<dbReference type="OrthoDB" id="9775296at2"/>
<evidence type="ECO:0000313" key="5">
    <source>
        <dbReference type="Proteomes" id="UP000029482"/>
    </source>
</evidence>
<name>A0A089XEF0_STRGA</name>
<keyword evidence="2" id="KW-0521">NADP</keyword>
<dbReference type="Proteomes" id="UP000029482">
    <property type="component" value="Chromosome"/>
</dbReference>
<evidence type="ECO:0000256" key="2">
    <source>
        <dbReference type="ARBA" id="ARBA00022857"/>
    </source>
</evidence>
<dbReference type="RefSeq" id="WP_043505998.1">
    <property type="nucleotide sequence ID" value="NZ_CP009438.1"/>
</dbReference>
<dbReference type="PANTHER" id="PTHR43391">
    <property type="entry name" value="RETINOL DEHYDROGENASE-RELATED"/>
    <property type="match status" value="1"/>
</dbReference>
<comment type="similarity">
    <text evidence="1">Belongs to the short-chain dehydrogenases/reductases (SDR) family.</text>
</comment>
<dbReference type="eggNOG" id="COG4221">
    <property type="taxonomic scope" value="Bacteria"/>
</dbReference>
<dbReference type="Gene3D" id="3.40.50.720">
    <property type="entry name" value="NAD(P)-binding Rossmann-like Domain"/>
    <property type="match status" value="1"/>
</dbReference>
<dbReference type="CDD" id="cd05233">
    <property type="entry name" value="SDR_c"/>
    <property type="match status" value="1"/>
</dbReference>
<accession>A0A089XEF0</accession>
<dbReference type="STRING" id="1907.SGLAU_32070"/>
<dbReference type="AlphaFoldDB" id="A0A089XEF0"/>
<dbReference type="PANTHER" id="PTHR43391:SF14">
    <property type="entry name" value="DEHYDROGENASE_REDUCTASE SDR FAMILY PROTEIN 7-LIKE"/>
    <property type="match status" value="1"/>
</dbReference>
<gene>
    <name evidence="4" type="ORF">SGLAU_32070</name>
</gene>
<dbReference type="KEGG" id="sgu:SGLAU_32070"/>
<evidence type="ECO:0000313" key="4">
    <source>
        <dbReference type="EMBL" id="AIS02348.1"/>
    </source>
</evidence>
<dbReference type="GO" id="GO:0016491">
    <property type="term" value="F:oxidoreductase activity"/>
    <property type="evidence" value="ECO:0007669"/>
    <property type="project" value="UniProtKB-KW"/>
</dbReference>
<dbReference type="Pfam" id="PF00106">
    <property type="entry name" value="adh_short"/>
    <property type="match status" value="1"/>
</dbReference>